<dbReference type="InterPro" id="IPR001460">
    <property type="entry name" value="PCN-bd_Tpept"/>
</dbReference>
<evidence type="ECO:0000256" key="12">
    <source>
        <dbReference type="ARBA" id="ARBA00034000"/>
    </source>
</evidence>
<keyword evidence="7" id="KW-0378">Hydrolase</keyword>
<dbReference type="InterPro" id="IPR050396">
    <property type="entry name" value="Glycosyltr_51/Transpeptidase"/>
</dbReference>
<evidence type="ECO:0000256" key="11">
    <source>
        <dbReference type="ARBA" id="ARBA00023316"/>
    </source>
</evidence>
<evidence type="ECO:0000256" key="4">
    <source>
        <dbReference type="ARBA" id="ARBA00022670"/>
    </source>
</evidence>
<keyword evidence="8" id="KW-0133">Cell shape</keyword>
<evidence type="ECO:0000256" key="14">
    <source>
        <dbReference type="SAM" id="MobiDB-lite"/>
    </source>
</evidence>
<comment type="catalytic activity">
    <reaction evidence="12">
        <text>Preferential cleavage: (Ac)2-L-Lys-D-Ala-|-D-Ala. Also transpeptidation of peptidyl-alanyl moieties that are N-acyl substituents of D-alanine.</text>
        <dbReference type="EC" id="3.4.16.4"/>
    </reaction>
</comment>
<feature type="domain" description="Penicillin-binding protein transpeptidase" evidence="15">
    <location>
        <begin position="368"/>
        <end position="646"/>
    </location>
</feature>
<dbReference type="InterPro" id="IPR036950">
    <property type="entry name" value="PBP_transglycosylase"/>
</dbReference>
<proteinExistence type="inferred from homology"/>
<keyword evidence="4" id="KW-0645">Protease</keyword>
<accession>A0A5B7WVM8</accession>
<keyword evidence="6" id="KW-0808">Transferase</keyword>
<keyword evidence="9" id="KW-0573">Peptidoglycan synthesis</keyword>
<gene>
    <name evidence="17" type="primary">pbpF</name>
    <name evidence="17" type="ORF">GcLGCM259_2243</name>
</gene>
<feature type="region of interest" description="Disordered" evidence="14">
    <location>
        <begin position="698"/>
        <end position="793"/>
    </location>
</feature>
<keyword evidence="11" id="KW-0961">Cell wall biogenesis/degradation</keyword>
<organism evidence="17 18">
    <name type="scientific">Glutamicibacter creatinolyticus</name>
    <dbReference type="NCBI Taxonomy" id="162496"/>
    <lineage>
        <taxon>Bacteria</taxon>
        <taxon>Bacillati</taxon>
        <taxon>Actinomycetota</taxon>
        <taxon>Actinomycetes</taxon>
        <taxon>Micrococcales</taxon>
        <taxon>Micrococcaceae</taxon>
        <taxon>Glutamicibacter</taxon>
    </lineage>
</organism>
<dbReference type="GO" id="GO:0006508">
    <property type="term" value="P:proteolysis"/>
    <property type="evidence" value="ECO:0007669"/>
    <property type="project" value="UniProtKB-KW"/>
</dbReference>
<evidence type="ECO:0000256" key="3">
    <source>
        <dbReference type="ARBA" id="ARBA00022645"/>
    </source>
</evidence>
<evidence type="ECO:0000256" key="13">
    <source>
        <dbReference type="ARBA" id="ARBA00049902"/>
    </source>
</evidence>
<evidence type="ECO:0000256" key="5">
    <source>
        <dbReference type="ARBA" id="ARBA00022676"/>
    </source>
</evidence>
<dbReference type="PANTHER" id="PTHR32282:SF33">
    <property type="entry name" value="PEPTIDOGLYCAN GLYCOSYLTRANSFERASE"/>
    <property type="match status" value="1"/>
</dbReference>
<evidence type="ECO:0000256" key="10">
    <source>
        <dbReference type="ARBA" id="ARBA00023268"/>
    </source>
</evidence>
<dbReference type="InterPro" id="IPR012338">
    <property type="entry name" value="Beta-lactam/transpept-like"/>
</dbReference>
<evidence type="ECO:0000256" key="6">
    <source>
        <dbReference type="ARBA" id="ARBA00022679"/>
    </source>
</evidence>
<evidence type="ECO:0000256" key="8">
    <source>
        <dbReference type="ARBA" id="ARBA00022960"/>
    </source>
</evidence>
<evidence type="ECO:0000256" key="7">
    <source>
        <dbReference type="ARBA" id="ARBA00022801"/>
    </source>
</evidence>
<evidence type="ECO:0000259" key="15">
    <source>
        <dbReference type="Pfam" id="PF00905"/>
    </source>
</evidence>
<dbReference type="GO" id="GO:0071555">
    <property type="term" value="P:cell wall organization"/>
    <property type="evidence" value="ECO:0007669"/>
    <property type="project" value="UniProtKB-KW"/>
</dbReference>
<dbReference type="KEGG" id="gcr:GcLGCM259_2243"/>
<dbReference type="InterPro" id="IPR001264">
    <property type="entry name" value="Glyco_trans_51"/>
</dbReference>
<dbReference type="GO" id="GO:0009002">
    <property type="term" value="F:serine-type D-Ala-D-Ala carboxypeptidase activity"/>
    <property type="evidence" value="ECO:0007669"/>
    <property type="project" value="UniProtKB-EC"/>
</dbReference>
<dbReference type="GO" id="GO:0008658">
    <property type="term" value="F:penicillin binding"/>
    <property type="evidence" value="ECO:0007669"/>
    <property type="project" value="InterPro"/>
</dbReference>
<dbReference type="InterPro" id="IPR023346">
    <property type="entry name" value="Lysozyme-like_dom_sf"/>
</dbReference>
<evidence type="ECO:0000313" key="18">
    <source>
        <dbReference type="Proteomes" id="UP000307000"/>
    </source>
</evidence>
<dbReference type="Pfam" id="PF00905">
    <property type="entry name" value="Transpeptidase"/>
    <property type="match status" value="1"/>
</dbReference>
<dbReference type="FunFam" id="1.10.3810.10:FF:000001">
    <property type="entry name" value="Penicillin-binding protein 1A"/>
    <property type="match status" value="1"/>
</dbReference>
<name>A0A5B7WVM8_9MICC</name>
<evidence type="ECO:0000259" key="16">
    <source>
        <dbReference type="Pfam" id="PF00912"/>
    </source>
</evidence>
<keyword evidence="5" id="KW-0328">Glycosyltransferase</keyword>
<evidence type="ECO:0000313" key="17">
    <source>
        <dbReference type="EMBL" id="QCY47952.1"/>
    </source>
</evidence>
<evidence type="ECO:0000256" key="2">
    <source>
        <dbReference type="ARBA" id="ARBA00007739"/>
    </source>
</evidence>
<dbReference type="GO" id="GO:0030288">
    <property type="term" value="C:outer membrane-bounded periplasmic space"/>
    <property type="evidence" value="ECO:0007669"/>
    <property type="project" value="TreeGrafter"/>
</dbReference>
<sequence length="793" mass="86001">MAAKKSPFFDTATTLGKIVAFLGISALCGVLAAGMLVPAAAIAKTGMTTGSNIVNSLPASFEKLPIPQPSQMLDRNGKVIATFYEQNRDPVKLEDISPYMRKAIVSVEDERFYEHNGVDPKGMLRAVVSNLTSSSRQGASTLTQQYVNNLLVNNQYLTGDKDTTVSGQKDYADKIREVRYSVAIENEMSKDEILEGYLNLVLFSGREYGVQAAAQRFFSVDAKDLNLQQSAMLAGMVQLPNVYNPIDNPERAKDRRDKVLGNMYRTGAITKKEYDKAVASKLETNPSQSRSGCMAAGDNAYFCDYATRLITRDEAFGKTKEDRTNLLYRGGLTIKTTLDSSLNKKAAKDTRKAIIPDMKGNEDIGASLVSVEPGSGNIVTMAQNSTYAPDNEKVENSVLNYSVERSLGGAGGFQGGSTMKPYTTLAWLHEGHHMYDKINAKRQTFMPGDKWQASCLPGGTTTVGEKWTPKNASYGFYKNMTVDYGLYWSVNAATVQEARQVDLCTITDYTTKLGVLNQNGGENGAPAPISPKNPSFVIGSVSITPLSQAAAFAAFANKGEYCEPRALTSVVDGEGNKYNVPQPDCKQVIDEQNVADLNGTLQKIATKRVSKGQVSGPIAGKTGTNNWSTSTWFVGYSTGISTAAWVGRVDAQAAEKKNTLQNKVVNGRRYGSIVDSSTFASPLWVDFMEEAVHEFDQGSFGSARSAPKPKPQPKEDSDSSDSSDSSDANDSSDSSDSNKSDSEDSKDSKDKKEKSENKSKGENKSKDKGEDKKEKKSKPEPTKSGSPNDSDED</sequence>
<reference evidence="17 18" key="1">
    <citation type="submission" date="2018-12" db="EMBL/GenBank/DDBJ databases">
        <title>Complete Genome Sequence of Glutamicibacter creatinolyticus strain LGCM259,isolated from an abscess of a 12-year-old mare in Italy.</title>
        <authorList>
            <person name="Santos R.G."/>
            <person name="Silva A.L."/>
            <person name="Seyffert N."/>
            <person name="Castro T.L.P."/>
            <person name="Attili A.R."/>
            <person name="Rifici C."/>
            <person name="Mazzullo G."/>
            <person name="Brenig B."/>
            <person name="Venanzi F."/>
            <person name="Azevedo V."/>
        </authorList>
    </citation>
    <scope>NUCLEOTIDE SEQUENCE [LARGE SCALE GENOMIC DNA]</scope>
    <source>
        <strain evidence="17 18">LGCM 259</strain>
    </source>
</reference>
<dbReference type="GO" id="GO:0008955">
    <property type="term" value="F:peptidoglycan glycosyltransferase activity"/>
    <property type="evidence" value="ECO:0007669"/>
    <property type="project" value="UniProtKB-EC"/>
</dbReference>
<dbReference type="PANTHER" id="PTHR32282">
    <property type="entry name" value="BINDING PROTEIN TRANSPEPTIDASE, PUTATIVE-RELATED"/>
    <property type="match status" value="1"/>
</dbReference>
<protein>
    <submittedName>
        <fullName evidence="17">Penicillin-binding protein 1F</fullName>
    </submittedName>
</protein>
<comment type="catalytic activity">
    <reaction evidence="13">
        <text>[GlcNAc-(1-&gt;4)-Mur2Ac(oyl-L-Ala-gamma-D-Glu-L-Lys-D-Ala-D-Ala)](n)-di-trans,octa-cis-undecaprenyl diphosphate + beta-D-GlcNAc-(1-&gt;4)-Mur2Ac(oyl-L-Ala-gamma-D-Glu-L-Lys-D-Ala-D-Ala)-di-trans,octa-cis-undecaprenyl diphosphate = [GlcNAc-(1-&gt;4)-Mur2Ac(oyl-L-Ala-gamma-D-Glu-L-Lys-D-Ala-D-Ala)](n+1)-di-trans,octa-cis-undecaprenyl diphosphate + di-trans,octa-cis-undecaprenyl diphosphate + H(+)</text>
        <dbReference type="Rhea" id="RHEA:23708"/>
        <dbReference type="Rhea" id="RHEA-COMP:9602"/>
        <dbReference type="Rhea" id="RHEA-COMP:9603"/>
        <dbReference type="ChEBI" id="CHEBI:15378"/>
        <dbReference type="ChEBI" id="CHEBI:58405"/>
        <dbReference type="ChEBI" id="CHEBI:60033"/>
        <dbReference type="ChEBI" id="CHEBI:78435"/>
        <dbReference type="EC" id="2.4.99.28"/>
    </reaction>
</comment>
<dbReference type="AlphaFoldDB" id="A0A5B7WVM8"/>
<dbReference type="Pfam" id="PF00912">
    <property type="entry name" value="Transgly"/>
    <property type="match status" value="1"/>
</dbReference>
<feature type="compositionally biased region" description="Low complexity" evidence="14">
    <location>
        <begin position="720"/>
        <end position="735"/>
    </location>
</feature>
<feature type="compositionally biased region" description="Basic and acidic residues" evidence="14">
    <location>
        <begin position="736"/>
        <end position="781"/>
    </location>
</feature>
<keyword evidence="10" id="KW-0511">Multifunctional enzyme</keyword>
<comment type="similarity">
    <text evidence="1">In the C-terminal section; belongs to the transpeptidase family.</text>
</comment>
<keyword evidence="18" id="KW-1185">Reference proteome</keyword>
<dbReference type="GO" id="GO:0008360">
    <property type="term" value="P:regulation of cell shape"/>
    <property type="evidence" value="ECO:0007669"/>
    <property type="project" value="UniProtKB-KW"/>
</dbReference>
<dbReference type="Gene3D" id="1.10.3810.10">
    <property type="entry name" value="Biosynthetic peptidoglycan transglycosylase-like"/>
    <property type="match status" value="1"/>
</dbReference>
<dbReference type="Gene3D" id="3.40.710.10">
    <property type="entry name" value="DD-peptidase/beta-lactamase superfamily"/>
    <property type="match status" value="1"/>
</dbReference>
<dbReference type="SUPFAM" id="SSF56601">
    <property type="entry name" value="beta-lactamase/transpeptidase-like"/>
    <property type="match status" value="1"/>
</dbReference>
<evidence type="ECO:0000256" key="9">
    <source>
        <dbReference type="ARBA" id="ARBA00022984"/>
    </source>
</evidence>
<evidence type="ECO:0000256" key="1">
    <source>
        <dbReference type="ARBA" id="ARBA00007090"/>
    </source>
</evidence>
<keyword evidence="3" id="KW-0121">Carboxypeptidase</keyword>
<feature type="domain" description="Glycosyl transferase family 51" evidence="16">
    <location>
        <begin position="77"/>
        <end position="263"/>
    </location>
</feature>
<dbReference type="Proteomes" id="UP000307000">
    <property type="component" value="Chromosome"/>
</dbReference>
<dbReference type="SUPFAM" id="SSF53955">
    <property type="entry name" value="Lysozyme-like"/>
    <property type="match status" value="1"/>
</dbReference>
<dbReference type="EMBL" id="CP034412">
    <property type="protein sequence ID" value="QCY47952.1"/>
    <property type="molecule type" value="Genomic_DNA"/>
</dbReference>
<comment type="similarity">
    <text evidence="2">In the N-terminal section; belongs to the glycosyltransferase 51 family.</text>
</comment>
<dbReference type="GO" id="GO:0009252">
    <property type="term" value="P:peptidoglycan biosynthetic process"/>
    <property type="evidence" value="ECO:0007669"/>
    <property type="project" value="UniProtKB-KW"/>
</dbReference>